<dbReference type="CDD" id="cd00310">
    <property type="entry name" value="ATP-synt_Fo_a_6"/>
    <property type="match status" value="1"/>
</dbReference>
<keyword evidence="8" id="KW-0375">Hydrogen ion transport</keyword>
<evidence type="ECO:0000256" key="1">
    <source>
        <dbReference type="ARBA" id="ARBA00002070"/>
    </source>
</evidence>
<reference evidence="15" key="1">
    <citation type="journal article" date="2018" name="Mol. Phylogenet. Evol.">
        <title>Mitochondrial phylogenomics of the Hymenoptera.</title>
        <authorList>
            <person name="Tang P."/>
            <person name="Zhu J.C."/>
            <person name="Zheng B.Y."/>
            <person name="Wei S.J."/>
            <person name="Sharkey M."/>
            <person name="Chen X.X."/>
            <person name="Vogler A.P."/>
        </authorList>
    </citation>
    <scope>NUCLEOTIDE SEQUENCE</scope>
</reference>
<dbReference type="NCBIfam" id="TIGR01131">
    <property type="entry name" value="ATP_synt_6_or_A"/>
    <property type="match status" value="1"/>
</dbReference>
<comment type="similarity">
    <text evidence="3">Belongs to the ATPase A chain family.</text>
</comment>
<feature type="transmembrane region" description="Helical" evidence="14">
    <location>
        <begin position="197"/>
        <end position="219"/>
    </location>
</feature>
<dbReference type="Pfam" id="PF00119">
    <property type="entry name" value="ATP-synt_A"/>
    <property type="match status" value="1"/>
</dbReference>
<evidence type="ECO:0000256" key="13">
    <source>
        <dbReference type="RuleBase" id="RU004450"/>
    </source>
</evidence>
<evidence type="ECO:0000256" key="11">
    <source>
        <dbReference type="ARBA" id="ARBA00023136"/>
    </source>
</evidence>
<feature type="transmembrane region" description="Helical" evidence="14">
    <location>
        <begin position="99"/>
        <end position="119"/>
    </location>
</feature>
<dbReference type="SUPFAM" id="SSF81336">
    <property type="entry name" value="F1F0 ATP synthase subunit A"/>
    <property type="match status" value="1"/>
</dbReference>
<dbReference type="PRINTS" id="PR00123">
    <property type="entry name" value="ATPASEA"/>
</dbReference>
<feature type="transmembrane region" description="Helical" evidence="14">
    <location>
        <begin position="20"/>
        <end position="38"/>
    </location>
</feature>
<name>A0A3S5HLP1_9HYME</name>
<feature type="transmembrane region" description="Helical" evidence="14">
    <location>
        <begin position="70"/>
        <end position="93"/>
    </location>
</feature>
<dbReference type="InterPro" id="IPR023011">
    <property type="entry name" value="ATP_synth_F0_asu_AS"/>
</dbReference>
<evidence type="ECO:0000256" key="3">
    <source>
        <dbReference type="ARBA" id="ARBA00006810"/>
    </source>
</evidence>
<evidence type="ECO:0000256" key="2">
    <source>
        <dbReference type="ARBA" id="ARBA00004141"/>
    </source>
</evidence>
<dbReference type="PROSITE" id="PS00449">
    <property type="entry name" value="ATPASE_A"/>
    <property type="match status" value="1"/>
</dbReference>
<evidence type="ECO:0000256" key="6">
    <source>
        <dbReference type="ARBA" id="ARBA00022547"/>
    </source>
</evidence>
<evidence type="ECO:0000256" key="4">
    <source>
        <dbReference type="ARBA" id="ARBA00011648"/>
    </source>
</evidence>
<keyword evidence="11 14" id="KW-0472">Membrane</keyword>
<gene>
    <name evidence="15" type="primary">atp6</name>
</gene>
<organism evidence="15">
    <name type="scientific">Diapriidae sp. ZJUH_2016010</name>
    <dbReference type="NCBI Taxonomy" id="2491155"/>
    <lineage>
        <taxon>Eukaryota</taxon>
        <taxon>Metazoa</taxon>
        <taxon>Ecdysozoa</taxon>
        <taxon>Arthropoda</taxon>
        <taxon>Hexapoda</taxon>
        <taxon>Insecta</taxon>
        <taxon>Pterygota</taxon>
        <taxon>Neoptera</taxon>
        <taxon>Endopterygota</taxon>
        <taxon>Hymenoptera</taxon>
        <taxon>Apocrita</taxon>
        <taxon>Proctotrupomorpha</taxon>
        <taxon>Diaprioidea</taxon>
        <taxon>Diapriidae</taxon>
    </lineage>
</organism>
<keyword evidence="12" id="KW-0066">ATP synthesis</keyword>
<evidence type="ECO:0000256" key="10">
    <source>
        <dbReference type="ARBA" id="ARBA00023065"/>
    </source>
</evidence>
<keyword evidence="5" id="KW-0813">Transport</keyword>
<evidence type="ECO:0000256" key="9">
    <source>
        <dbReference type="ARBA" id="ARBA00022989"/>
    </source>
</evidence>
<dbReference type="AlphaFoldDB" id="A0A3S5HLP1"/>
<sequence>MMTNLFSIFDPSTNNFFSMNWMSMILLLMYFPFMYWMMPSNFNMMMMNIIKILMNEMKNIYKKKINYKNCFMMISLFMLLFLNNFLSLFPYIFPCNSHLSISLSLSMIMWMTIMMFTILKNKKKMFIHLTPQGTPNLLMSFMVLIETISILIRPTTLAIRLSANIISGHLLLTLISNSINNITLFMMLIISIQSLLMILELAISMIQSYVFSILITLYASETNN</sequence>
<keyword evidence="15" id="KW-0496">Mitochondrion</keyword>
<keyword evidence="9 14" id="KW-1133">Transmembrane helix</keyword>
<comment type="subcellular location">
    <subcellularLocation>
        <location evidence="2">Membrane</location>
        <topology evidence="2">Multi-pass membrane protein</topology>
    </subcellularLocation>
    <subcellularLocation>
        <location evidence="13">Mitochondrion inner membrane</location>
        <topology evidence="13">Multi-pass membrane protein</topology>
    </subcellularLocation>
</comment>
<proteinExistence type="inferred from homology"/>
<protein>
    <recommendedName>
        <fullName evidence="13">ATP synthase subunit a</fullName>
    </recommendedName>
</protein>
<comment type="function">
    <text evidence="1">Mitochondrial membrane ATP synthase (F(1)F(0) ATP synthase or Complex V) produces ATP from ADP in the presence of a proton gradient across the membrane which is generated by electron transport complexes of the respiratory chain. F-type ATPases consist of two structural domains, F(1) - containing the extramembraneous catalytic core and F(0) - containing the membrane proton channel, linked together by a central stalk and a peripheral stalk. During catalysis, ATP synthesis in the catalytic domain of F(1) is coupled via a rotary mechanism of the central stalk subunits to proton translocation. Key component of the proton channel; it may play a direct role in the translocation of protons across the membrane.</text>
</comment>
<keyword evidence="10" id="KW-0406">Ion transport</keyword>
<dbReference type="InterPro" id="IPR045083">
    <property type="entry name" value="ATP_synth_F0_asu_bact/mt"/>
</dbReference>
<keyword evidence="6" id="KW-0138">CF(0)</keyword>
<evidence type="ECO:0000256" key="7">
    <source>
        <dbReference type="ARBA" id="ARBA00022692"/>
    </source>
</evidence>
<dbReference type="GO" id="GO:0005743">
    <property type="term" value="C:mitochondrial inner membrane"/>
    <property type="evidence" value="ECO:0007669"/>
    <property type="project" value="UniProtKB-SubCell"/>
</dbReference>
<dbReference type="EMBL" id="MG923491">
    <property type="protein sequence ID" value="AZL93183.1"/>
    <property type="molecule type" value="Genomic_DNA"/>
</dbReference>
<accession>A0A3S5HLP1</accession>
<feature type="transmembrane region" description="Helical" evidence="14">
    <location>
        <begin position="165"/>
        <end position="190"/>
    </location>
</feature>
<dbReference type="PANTHER" id="PTHR11410:SF0">
    <property type="entry name" value="ATP SYNTHASE SUBUNIT A"/>
    <property type="match status" value="1"/>
</dbReference>
<evidence type="ECO:0000256" key="8">
    <source>
        <dbReference type="ARBA" id="ARBA00022781"/>
    </source>
</evidence>
<geneLocation type="mitochondrion" evidence="15"/>
<dbReference type="InterPro" id="IPR000568">
    <property type="entry name" value="ATP_synth_F0_asu"/>
</dbReference>
<dbReference type="PANTHER" id="PTHR11410">
    <property type="entry name" value="ATP SYNTHASE SUBUNIT A"/>
    <property type="match status" value="1"/>
</dbReference>
<comment type="subunit">
    <text evidence="4">F-type ATPases have 2 components, CF(1) - the catalytic core - and CF(0) - the membrane proton channel. CF(1) has five subunits: alpha(3), beta(3), gamma(1), delta(1), epsilon(1). CF(0) has three main subunits: a, b and c.</text>
</comment>
<evidence type="ECO:0000256" key="5">
    <source>
        <dbReference type="ARBA" id="ARBA00022448"/>
    </source>
</evidence>
<keyword evidence="7 14" id="KW-0812">Transmembrane</keyword>
<evidence type="ECO:0000256" key="14">
    <source>
        <dbReference type="SAM" id="Phobius"/>
    </source>
</evidence>
<dbReference type="GO" id="GO:0046933">
    <property type="term" value="F:proton-transporting ATP synthase activity, rotational mechanism"/>
    <property type="evidence" value="ECO:0007669"/>
    <property type="project" value="TreeGrafter"/>
</dbReference>
<dbReference type="Gene3D" id="1.20.120.220">
    <property type="entry name" value="ATP synthase, F0 complex, subunit A"/>
    <property type="match status" value="1"/>
</dbReference>
<evidence type="ECO:0000256" key="12">
    <source>
        <dbReference type="ARBA" id="ARBA00023310"/>
    </source>
</evidence>
<evidence type="ECO:0000313" key="15">
    <source>
        <dbReference type="EMBL" id="AZL93183.1"/>
    </source>
</evidence>
<dbReference type="InterPro" id="IPR035908">
    <property type="entry name" value="F0_ATP_A_sf"/>
</dbReference>
<dbReference type="GO" id="GO:0045259">
    <property type="term" value="C:proton-transporting ATP synthase complex"/>
    <property type="evidence" value="ECO:0007669"/>
    <property type="project" value="UniProtKB-KW"/>
</dbReference>